<keyword evidence="2 4" id="KW-0442">Lipid degradation</keyword>
<dbReference type="SUPFAM" id="SSF52151">
    <property type="entry name" value="FabD/lysophospholipase-like"/>
    <property type="match status" value="1"/>
</dbReference>
<dbReference type="EMBL" id="MPJW01000077">
    <property type="protein sequence ID" value="OLU41709.1"/>
    <property type="molecule type" value="Genomic_DNA"/>
</dbReference>
<evidence type="ECO:0000256" key="3">
    <source>
        <dbReference type="ARBA" id="ARBA00023098"/>
    </source>
</evidence>
<accession>A0A1U7NI02</accession>
<evidence type="ECO:0000313" key="7">
    <source>
        <dbReference type="Proteomes" id="UP000186341"/>
    </source>
</evidence>
<dbReference type="InterPro" id="IPR050301">
    <property type="entry name" value="NTE"/>
</dbReference>
<gene>
    <name evidence="6" type="ORF">BO222_02765</name>
</gene>
<sequence>MNTLQNTNEKNERWGLALGGGGSRGSFTIGVIKALVENGYYFNAVTGVSIGALSGAGYVMQTDKGLDEWIERFKSDMVVDHPFAFPNANRITKLTGDLGIDFINQFSADGPSIAPLIKTYSDYFNFDDFKKSDIDFACLTYNVSQNKPVIFYKKDMTKDDCVIKLMTSTAYFPAFNFVEYNNDQYADGSYCNIPLGQEIMKMNVEHVIAVSLHNGDEKPLAIAPGIHMVIHPILNLKYFLDFNVADLKKQIAQGYLETLKFLDQAPGYIYTFYQEDEAAFRTLSDLTDKVLDRVGLTLDNERLIDGLSQLLGYRPAPLENELMKNYTAGLIFECLGLVAGMDPYQQYHLMDFSAEVLRRLSQPESDPEEMNKAMNSVEMEVIGARDLLVFFHAGLKSFDGKLPAQFDCFREKYGSIYYLAFAWLILEKFSALFSLSEKVHDLEEKFSI</sequence>
<dbReference type="PROSITE" id="PS51635">
    <property type="entry name" value="PNPLA"/>
    <property type="match status" value="1"/>
</dbReference>
<comment type="caution">
    <text evidence="4">Lacks conserved residue(s) required for the propagation of feature annotation.</text>
</comment>
<dbReference type="InterPro" id="IPR002641">
    <property type="entry name" value="PNPLA_dom"/>
</dbReference>
<dbReference type="Pfam" id="PF01734">
    <property type="entry name" value="Patatin"/>
    <property type="match status" value="1"/>
</dbReference>
<keyword evidence="7" id="KW-1185">Reference proteome</keyword>
<feature type="active site" description="Proton acceptor" evidence="4">
    <location>
        <position position="187"/>
    </location>
</feature>
<keyword evidence="3 4" id="KW-0443">Lipid metabolism</keyword>
<feature type="domain" description="PNPLA" evidence="5">
    <location>
        <begin position="16"/>
        <end position="201"/>
    </location>
</feature>
<organism evidence="6 7">
    <name type="scientific">Ileibacterium valens</name>
    <dbReference type="NCBI Taxonomy" id="1862668"/>
    <lineage>
        <taxon>Bacteria</taxon>
        <taxon>Bacillati</taxon>
        <taxon>Bacillota</taxon>
        <taxon>Erysipelotrichia</taxon>
        <taxon>Erysipelotrichales</taxon>
        <taxon>Erysipelotrichaceae</taxon>
        <taxon>Ileibacterium</taxon>
    </lineage>
</organism>
<protein>
    <recommendedName>
        <fullName evidence="5">PNPLA domain-containing protein</fullName>
    </recommendedName>
</protein>
<dbReference type="RefSeq" id="WP_075818178.1">
    <property type="nucleotide sequence ID" value="NZ_CAPSZD010000152.1"/>
</dbReference>
<evidence type="ECO:0000256" key="1">
    <source>
        <dbReference type="ARBA" id="ARBA00022801"/>
    </source>
</evidence>
<feature type="short sequence motif" description="GXSXG" evidence="4">
    <location>
        <begin position="47"/>
        <end position="51"/>
    </location>
</feature>
<evidence type="ECO:0000313" key="6">
    <source>
        <dbReference type="EMBL" id="OLU41709.1"/>
    </source>
</evidence>
<reference evidence="6 7" key="1">
    <citation type="submission" date="2016-11" db="EMBL/GenBank/DDBJ databases">
        <title>Description of two novel members of the family Erysipelotrichaceae: Ileibacterium lipovorans gen. nov., sp. nov. and Dubosiella newyorkensis, gen. nov., sp. nov.</title>
        <authorList>
            <person name="Cox L.M."/>
            <person name="Sohn J."/>
            <person name="Tyrrell K.L."/>
            <person name="Citron D.M."/>
            <person name="Lawson P.A."/>
            <person name="Patel N.B."/>
            <person name="Iizumi T."/>
            <person name="Perez-Perez G.I."/>
            <person name="Goldstein E.J."/>
            <person name="Blaser M.J."/>
        </authorList>
    </citation>
    <scope>NUCLEOTIDE SEQUENCE [LARGE SCALE GENOMIC DNA]</scope>
    <source>
        <strain evidence="6 7">NYU-BL-A3</strain>
    </source>
</reference>
<dbReference type="OrthoDB" id="9770965at2"/>
<feature type="short sequence motif" description="GXGXXG" evidence="4">
    <location>
        <begin position="20"/>
        <end position="25"/>
    </location>
</feature>
<dbReference type="AlphaFoldDB" id="A0A1U7NI02"/>
<dbReference type="Gene3D" id="3.40.1090.10">
    <property type="entry name" value="Cytosolic phospholipase A2 catalytic domain"/>
    <property type="match status" value="2"/>
</dbReference>
<comment type="caution">
    <text evidence="6">The sequence shown here is derived from an EMBL/GenBank/DDBJ whole genome shotgun (WGS) entry which is preliminary data.</text>
</comment>
<evidence type="ECO:0000256" key="4">
    <source>
        <dbReference type="PROSITE-ProRule" id="PRU01161"/>
    </source>
</evidence>
<dbReference type="GO" id="GO:0016787">
    <property type="term" value="F:hydrolase activity"/>
    <property type="evidence" value="ECO:0007669"/>
    <property type="project" value="UniProtKB-UniRule"/>
</dbReference>
<keyword evidence="1 4" id="KW-0378">Hydrolase</keyword>
<dbReference type="PANTHER" id="PTHR14226">
    <property type="entry name" value="NEUROPATHY TARGET ESTERASE/SWISS CHEESE D.MELANOGASTER"/>
    <property type="match status" value="1"/>
</dbReference>
<evidence type="ECO:0000256" key="2">
    <source>
        <dbReference type="ARBA" id="ARBA00022963"/>
    </source>
</evidence>
<evidence type="ECO:0000259" key="5">
    <source>
        <dbReference type="PROSITE" id="PS51635"/>
    </source>
</evidence>
<dbReference type="Proteomes" id="UP000186341">
    <property type="component" value="Unassembled WGS sequence"/>
</dbReference>
<dbReference type="InterPro" id="IPR016035">
    <property type="entry name" value="Acyl_Trfase/lysoPLipase"/>
</dbReference>
<dbReference type="GeneID" id="82202153"/>
<name>A0A1U7NI02_9FIRM</name>
<proteinExistence type="predicted"/>
<dbReference type="GO" id="GO:0016042">
    <property type="term" value="P:lipid catabolic process"/>
    <property type="evidence" value="ECO:0007669"/>
    <property type="project" value="UniProtKB-UniRule"/>
</dbReference>
<feature type="active site" description="Nucleophile" evidence="4">
    <location>
        <position position="49"/>
    </location>
</feature>
<dbReference type="PANTHER" id="PTHR14226:SF25">
    <property type="entry name" value="PHOSPHOESTERASE"/>
    <property type="match status" value="1"/>
</dbReference>